<dbReference type="GO" id="GO:0016020">
    <property type="term" value="C:membrane"/>
    <property type="evidence" value="ECO:0007669"/>
    <property type="project" value="InterPro"/>
</dbReference>
<dbReference type="InterPro" id="IPR035965">
    <property type="entry name" value="PAS-like_dom_sf"/>
</dbReference>
<dbReference type="InterPro" id="IPR003594">
    <property type="entry name" value="HATPase_dom"/>
</dbReference>
<dbReference type="Pfam" id="PF02518">
    <property type="entry name" value="HATPase_c"/>
    <property type="match status" value="1"/>
</dbReference>
<sequence length="627" mass="70590">MELNNYINSGALSVSLLQVLERLPEAYLILSVDKKILTATDLYLELMGLSRSSAELSNLALVLDLYNTSIPDLSRRVSKALDEVLLTGESRTIDAQYIRHRYYEIIQTPVLNEQRELLYIIHKLLDITRLIKKEFEFERRAKNDLKKLTEAADLLSKVEEAGSTGSYQLELQSQRITFSDGMYRLLGYEPGAFEPTTAFLKVISYRGDDEVVSGIISDAIRNHGTYEYTRRIYLPNKEMRYILSKGKVITDQAGEALSLLGVSHDITSQKKSSEALIKAHEELQKSNALLQSIFDATLIGISLLRPIRNAQNEIEDFTIVLVSKGLENETGRKDLVGKHYAAEFPGIKPAGLFDIMIKVMESGRPEQHEYFYPFEGFNRWFSCTFVKMDGSLVATNLDITAQREAEARIRDIQENQKLEVFKASLRTQEEERRRIAEDLRNGIGQLLYAVKINLKPVDANKALADPEAFHRAKQYADKILADAIKEVRRLSHQMTPAILEDFGLEETVIELCKQFQPDIDLSCRVVGLTNRLDSYIELSVYRMVQELLVNVVRHAAASEAIIEIIKEGRALTILVQDNGIGFNPAQSGKFGLGLATLLNKVRMLNGTINIEAAAGTKVTINLPLEGV</sequence>
<reference evidence="6" key="1">
    <citation type="journal article" date="2014" name="Int. J. Syst. Evol. Microbiol.">
        <title>Complete genome sequence of Corynebacterium casei LMG S-19264T (=DSM 44701T), isolated from a smear-ripened cheese.</title>
        <authorList>
            <consortium name="US DOE Joint Genome Institute (JGI-PGF)"/>
            <person name="Walter F."/>
            <person name="Albersmeier A."/>
            <person name="Kalinowski J."/>
            <person name="Ruckert C."/>
        </authorList>
    </citation>
    <scope>NUCLEOTIDE SEQUENCE</scope>
    <source>
        <strain evidence="6">CGMCC 1.15343</strain>
    </source>
</reference>
<keyword evidence="1" id="KW-0808">Transferase</keyword>
<dbReference type="InterPro" id="IPR050482">
    <property type="entry name" value="Sensor_HK_TwoCompSys"/>
</dbReference>
<keyword evidence="2" id="KW-0418">Kinase</keyword>
<accession>A0A916UIX4</accession>
<dbReference type="RefSeq" id="WP_188627681.1">
    <property type="nucleotide sequence ID" value="NZ_BMIL01000011.1"/>
</dbReference>
<reference evidence="6" key="2">
    <citation type="submission" date="2020-09" db="EMBL/GenBank/DDBJ databases">
        <authorList>
            <person name="Sun Q."/>
            <person name="Zhou Y."/>
        </authorList>
    </citation>
    <scope>NUCLEOTIDE SEQUENCE</scope>
    <source>
        <strain evidence="6">CGMCC 1.15343</strain>
    </source>
</reference>
<dbReference type="InterPro" id="IPR001610">
    <property type="entry name" value="PAC"/>
</dbReference>
<dbReference type="Proteomes" id="UP000651668">
    <property type="component" value="Unassembled WGS sequence"/>
</dbReference>
<dbReference type="InterPro" id="IPR005467">
    <property type="entry name" value="His_kinase_dom"/>
</dbReference>
<dbReference type="CDD" id="cd16917">
    <property type="entry name" value="HATPase_UhpB-NarQ-NarX-like"/>
    <property type="match status" value="1"/>
</dbReference>
<dbReference type="SUPFAM" id="SSF55874">
    <property type="entry name" value="ATPase domain of HSP90 chaperone/DNA topoisomerase II/histidine kinase"/>
    <property type="match status" value="1"/>
</dbReference>
<evidence type="ECO:0000313" key="6">
    <source>
        <dbReference type="EMBL" id="GGC73866.1"/>
    </source>
</evidence>
<dbReference type="SMART" id="SM00387">
    <property type="entry name" value="HATPase_c"/>
    <property type="match status" value="1"/>
</dbReference>
<evidence type="ECO:0000256" key="1">
    <source>
        <dbReference type="ARBA" id="ARBA00022679"/>
    </source>
</evidence>
<keyword evidence="7" id="KW-1185">Reference proteome</keyword>
<dbReference type="Pfam" id="PF07730">
    <property type="entry name" value="HisKA_3"/>
    <property type="match status" value="1"/>
</dbReference>
<keyword evidence="3" id="KW-0902">Two-component regulatory system</keyword>
<dbReference type="EMBL" id="BMIL01000011">
    <property type="protein sequence ID" value="GGC73866.1"/>
    <property type="molecule type" value="Genomic_DNA"/>
</dbReference>
<dbReference type="GO" id="GO:0046983">
    <property type="term" value="F:protein dimerization activity"/>
    <property type="evidence" value="ECO:0007669"/>
    <property type="project" value="InterPro"/>
</dbReference>
<dbReference type="InterPro" id="IPR036890">
    <property type="entry name" value="HATPase_C_sf"/>
</dbReference>
<dbReference type="AlphaFoldDB" id="A0A916UIX4"/>
<evidence type="ECO:0000259" key="4">
    <source>
        <dbReference type="PROSITE" id="PS50109"/>
    </source>
</evidence>
<dbReference type="Pfam" id="PF08447">
    <property type="entry name" value="PAS_3"/>
    <property type="match status" value="1"/>
</dbReference>
<protein>
    <submittedName>
        <fullName evidence="6">Uncharacterized protein</fullName>
    </submittedName>
</protein>
<organism evidence="6 7">
    <name type="scientific">Pedobacter quisquiliarum</name>
    <dbReference type="NCBI Taxonomy" id="1834438"/>
    <lineage>
        <taxon>Bacteria</taxon>
        <taxon>Pseudomonadati</taxon>
        <taxon>Bacteroidota</taxon>
        <taxon>Sphingobacteriia</taxon>
        <taxon>Sphingobacteriales</taxon>
        <taxon>Sphingobacteriaceae</taxon>
        <taxon>Pedobacter</taxon>
    </lineage>
</organism>
<dbReference type="SMART" id="SM00086">
    <property type="entry name" value="PAC"/>
    <property type="match status" value="1"/>
</dbReference>
<evidence type="ECO:0000259" key="5">
    <source>
        <dbReference type="PROSITE" id="PS50113"/>
    </source>
</evidence>
<dbReference type="PROSITE" id="PS50109">
    <property type="entry name" value="HIS_KIN"/>
    <property type="match status" value="1"/>
</dbReference>
<dbReference type="PROSITE" id="PS50113">
    <property type="entry name" value="PAC"/>
    <property type="match status" value="1"/>
</dbReference>
<dbReference type="GO" id="GO:0000155">
    <property type="term" value="F:phosphorelay sensor kinase activity"/>
    <property type="evidence" value="ECO:0007669"/>
    <property type="project" value="InterPro"/>
</dbReference>
<dbReference type="Gene3D" id="3.30.565.10">
    <property type="entry name" value="Histidine kinase-like ATPase, C-terminal domain"/>
    <property type="match status" value="1"/>
</dbReference>
<feature type="domain" description="PAC" evidence="5">
    <location>
        <begin position="226"/>
        <end position="278"/>
    </location>
</feature>
<evidence type="ECO:0000256" key="2">
    <source>
        <dbReference type="ARBA" id="ARBA00022777"/>
    </source>
</evidence>
<dbReference type="Gene3D" id="3.30.450.20">
    <property type="entry name" value="PAS domain"/>
    <property type="match status" value="3"/>
</dbReference>
<evidence type="ECO:0000313" key="7">
    <source>
        <dbReference type="Proteomes" id="UP000651668"/>
    </source>
</evidence>
<evidence type="ECO:0000256" key="3">
    <source>
        <dbReference type="ARBA" id="ARBA00023012"/>
    </source>
</evidence>
<dbReference type="PANTHER" id="PTHR24421">
    <property type="entry name" value="NITRATE/NITRITE SENSOR PROTEIN NARX-RELATED"/>
    <property type="match status" value="1"/>
</dbReference>
<name>A0A916UIX4_9SPHI</name>
<proteinExistence type="predicted"/>
<dbReference type="Gene3D" id="1.20.5.1930">
    <property type="match status" value="1"/>
</dbReference>
<dbReference type="InterPro" id="IPR013655">
    <property type="entry name" value="PAS_fold_3"/>
</dbReference>
<dbReference type="SUPFAM" id="SSF55785">
    <property type="entry name" value="PYP-like sensor domain (PAS domain)"/>
    <property type="match status" value="3"/>
</dbReference>
<dbReference type="Gene3D" id="2.10.70.100">
    <property type="match status" value="1"/>
</dbReference>
<dbReference type="InterPro" id="IPR000700">
    <property type="entry name" value="PAS-assoc_C"/>
</dbReference>
<gene>
    <name evidence="6" type="ORF">GCM10011387_29300</name>
</gene>
<comment type="caution">
    <text evidence="6">The sequence shown here is derived from an EMBL/GenBank/DDBJ whole genome shotgun (WGS) entry which is preliminary data.</text>
</comment>
<dbReference type="InterPro" id="IPR011712">
    <property type="entry name" value="Sig_transdc_His_kin_sub3_dim/P"/>
</dbReference>
<feature type="domain" description="Histidine kinase" evidence="4">
    <location>
        <begin position="540"/>
        <end position="626"/>
    </location>
</feature>